<dbReference type="Pfam" id="PF00593">
    <property type="entry name" value="TonB_dep_Rec_b-barrel"/>
    <property type="match status" value="1"/>
</dbReference>
<dbReference type="GO" id="GO:0038023">
    <property type="term" value="F:signaling receptor activity"/>
    <property type="evidence" value="ECO:0007669"/>
    <property type="project" value="InterPro"/>
</dbReference>
<evidence type="ECO:0000256" key="10">
    <source>
        <dbReference type="ARBA" id="ARBA00023077"/>
    </source>
</evidence>
<dbReference type="Gene3D" id="2.40.170.20">
    <property type="entry name" value="TonB-dependent receptor, beta-barrel domain"/>
    <property type="match status" value="1"/>
</dbReference>
<keyword evidence="8" id="KW-0408">Iron</keyword>
<evidence type="ECO:0000256" key="11">
    <source>
        <dbReference type="ARBA" id="ARBA00023136"/>
    </source>
</evidence>
<dbReference type="CDD" id="cd01347">
    <property type="entry name" value="ligand_gated_channel"/>
    <property type="match status" value="1"/>
</dbReference>
<dbReference type="Pfam" id="PF07715">
    <property type="entry name" value="Plug"/>
    <property type="match status" value="1"/>
</dbReference>
<evidence type="ECO:0000256" key="14">
    <source>
        <dbReference type="PROSITE-ProRule" id="PRU01360"/>
    </source>
</evidence>
<keyword evidence="3 14" id="KW-0813">Transport</keyword>
<dbReference type="PANTHER" id="PTHR32552:SF74">
    <property type="entry name" value="HYDROXAMATE SIDEROPHORE RECEPTOR FHUE"/>
    <property type="match status" value="1"/>
</dbReference>
<dbReference type="OrthoDB" id="8663017at2"/>
<keyword evidence="9" id="KW-0406">Ion transport</keyword>
<dbReference type="PANTHER" id="PTHR32552">
    <property type="entry name" value="FERRICHROME IRON RECEPTOR-RELATED"/>
    <property type="match status" value="1"/>
</dbReference>
<dbReference type="AlphaFoldDB" id="A0A250B7B3"/>
<keyword evidence="4 14" id="KW-1134">Transmembrane beta strand</keyword>
<dbReference type="GO" id="GO:0009279">
    <property type="term" value="C:cell outer membrane"/>
    <property type="evidence" value="ECO:0007669"/>
    <property type="project" value="UniProtKB-SubCell"/>
</dbReference>
<evidence type="ECO:0000256" key="7">
    <source>
        <dbReference type="ARBA" id="ARBA00022729"/>
    </source>
</evidence>
<evidence type="ECO:0000256" key="1">
    <source>
        <dbReference type="ARBA" id="ARBA00004571"/>
    </source>
</evidence>
<evidence type="ECO:0000313" key="17">
    <source>
        <dbReference type="EMBL" id="ATA22133.1"/>
    </source>
</evidence>
<dbReference type="PROSITE" id="PS52016">
    <property type="entry name" value="TONB_DEPENDENT_REC_3"/>
    <property type="match status" value="1"/>
</dbReference>
<dbReference type="GO" id="GO:0015344">
    <property type="term" value="F:siderophore uptake transmembrane transporter activity"/>
    <property type="evidence" value="ECO:0007669"/>
    <property type="project" value="TreeGrafter"/>
</dbReference>
<dbReference type="InterPro" id="IPR012910">
    <property type="entry name" value="Plug_dom"/>
</dbReference>
<protein>
    <submittedName>
        <fullName evidence="17">TonB-dependent receptor</fullName>
    </submittedName>
</protein>
<evidence type="ECO:0000256" key="13">
    <source>
        <dbReference type="ARBA" id="ARBA00023237"/>
    </source>
</evidence>
<sequence length="812" mass="90132">MSVQSTTPHAHPLRRLPLATAIHLLLLTGTVTSGIQPVYAAETAQAKQYQIPAGPLSVQLVQFARQAGIRLADATQAQDVNGSALEGQYSVEAGLQALLAGKGLTALHQPDGSYLLARTGGEENLLVTAAADYGATTEDTASYTSKQMSTATGLALSPRETPQSVSVVSRQRMNDQNMTSLDDAMSQTTGINVVNQSSYQVKFQSRGFSMDNVKEDGVNSSFQNSVSGMGYSESSSESPDLAIYDHLEVLRGASGLTQGNGEPGGTVNLVRKKPTYDFRATADVSAGRWDNYRSTVDVSGPLNDDATVRGRFVGVYQDKQSFVDYVDSDRQVLYGTLAWDITPDTTVTTGVNWQKTHTVPNLYGVPMASDYSDLKLPRSTFLGASWNRITFEKINPFIEFEHNFDNDWALKSALNYTRGTAVSKAIGIYGSATPKLNNAIQRDNKSDQWGYNLTLSGPFDWLGRSHELVFGGDYQKENFDNLFGTVANRDAVDIYGWQPNALAEPDWPDYTSRYQYRVYQRALFATTRFELADNWKLILGSRYSAYSYDMYNTNRATGVTNHSNSYKVRDKLIPYAGLLWDFADNYTWYFSYSDIYKPQDYLDRNNALLPAITGKNYETGIKGAFFDGDLNASVALYRIIQANRPVADTDCPTSDDCYSAQGKVQSQGVEVEMSGKLTDGWQLYAGYTLTNTKRLEDDTNGSKGEKYSPYTPQHMFKLYSSYTLPGQLNQWTIGAGMTAQTDTDTVYNIHQGGYTLYNANVTYHYSKNLSLSLTGNNLTDKTYYLTLNNRSINGYNFYGEPRNVVFNVKWTY</sequence>
<dbReference type="InterPro" id="IPR036942">
    <property type="entry name" value="Beta-barrel_TonB_sf"/>
</dbReference>
<keyword evidence="6 14" id="KW-0812">Transmembrane</keyword>
<evidence type="ECO:0000256" key="2">
    <source>
        <dbReference type="ARBA" id="ARBA00009810"/>
    </source>
</evidence>
<dbReference type="InterPro" id="IPR037066">
    <property type="entry name" value="Plug_dom_sf"/>
</dbReference>
<keyword evidence="10 15" id="KW-0798">TonB box</keyword>
<evidence type="ECO:0000256" key="15">
    <source>
        <dbReference type="RuleBase" id="RU003357"/>
    </source>
</evidence>
<dbReference type="InterPro" id="IPR000531">
    <property type="entry name" value="Beta-barrel_TonB"/>
</dbReference>
<evidence type="ECO:0000256" key="4">
    <source>
        <dbReference type="ARBA" id="ARBA00022452"/>
    </source>
</evidence>
<proteinExistence type="inferred from homology"/>
<dbReference type="KEGG" id="gqu:AWC35_23925"/>
<evidence type="ECO:0000256" key="9">
    <source>
        <dbReference type="ARBA" id="ARBA00023065"/>
    </source>
</evidence>
<keyword evidence="18" id="KW-1185">Reference proteome</keyword>
<keyword evidence="12 17" id="KW-0675">Receptor</keyword>
<comment type="subcellular location">
    <subcellularLocation>
        <location evidence="1 14">Cell outer membrane</location>
        <topology evidence="1 14">Multi-pass membrane protein</topology>
    </subcellularLocation>
</comment>
<dbReference type="RefSeq" id="WP_095848724.1">
    <property type="nucleotide sequence ID" value="NZ_CP014136.1"/>
</dbReference>
<reference evidence="17 18" key="1">
    <citation type="submission" date="2016-01" db="EMBL/GenBank/DDBJ databases">
        <authorList>
            <person name="Oliw E.H."/>
        </authorList>
    </citation>
    <scope>NUCLEOTIDE SEQUENCE [LARGE SCALE GENOMIC DNA]</scope>
    <source>
        <strain evidence="17 18">FRB97</strain>
    </source>
</reference>
<keyword evidence="11 14" id="KW-0472">Membrane</keyword>
<organism evidence="17 18">
    <name type="scientific">Gibbsiella quercinecans</name>
    <dbReference type="NCBI Taxonomy" id="929813"/>
    <lineage>
        <taxon>Bacteria</taxon>
        <taxon>Pseudomonadati</taxon>
        <taxon>Pseudomonadota</taxon>
        <taxon>Gammaproteobacteria</taxon>
        <taxon>Enterobacterales</taxon>
        <taxon>Yersiniaceae</taxon>
        <taxon>Gibbsiella</taxon>
    </lineage>
</organism>
<evidence type="ECO:0000313" key="18">
    <source>
        <dbReference type="Proteomes" id="UP000217182"/>
    </source>
</evidence>
<dbReference type="GO" id="GO:0015891">
    <property type="term" value="P:siderophore transport"/>
    <property type="evidence" value="ECO:0007669"/>
    <property type="project" value="InterPro"/>
</dbReference>
<evidence type="ECO:0000256" key="5">
    <source>
        <dbReference type="ARBA" id="ARBA00022496"/>
    </source>
</evidence>
<dbReference type="InterPro" id="IPR011662">
    <property type="entry name" value="Secretin/TonB_short_N"/>
</dbReference>
<evidence type="ECO:0000256" key="8">
    <source>
        <dbReference type="ARBA" id="ARBA00023004"/>
    </source>
</evidence>
<evidence type="ECO:0000256" key="3">
    <source>
        <dbReference type="ARBA" id="ARBA00022448"/>
    </source>
</evidence>
<dbReference type="Gene3D" id="2.170.130.10">
    <property type="entry name" value="TonB-dependent receptor, plug domain"/>
    <property type="match status" value="1"/>
</dbReference>
<keyword evidence="5" id="KW-0410">Iron transport</keyword>
<gene>
    <name evidence="17" type="ORF">AWC35_23925</name>
</gene>
<dbReference type="NCBIfam" id="TIGR01783">
    <property type="entry name" value="TonB-siderophor"/>
    <property type="match status" value="1"/>
</dbReference>
<name>A0A250B7B3_9GAMM</name>
<keyword evidence="13 14" id="KW-0998">Cell outer membrane</keyword>
<dbReference type="SUPFAM" id="SSF56935">
    <property type="entry name" value="Porins"/>
    <property type="match status" value="1"/>
</dbReference>
<dbReference type="FunFam" id="2.170.130.10:FF:000010">
    <property type="entry name" value="Ferripyoverdine receptor"/>
    <property type="match status" value="1"/>
</dbReference>
<dbReference type="Gene3D" id="3.55.50.30">
    <property type="match status" value="1"/>
</dbReference>
<dbReference type="SMART" id="SM00965">
    <property type="entry name" value="STN"/>
    <property type="match status" value="1"/>
</dbReference>
<keyword evidence="7" id="KW-0732">Signal</keyword>
<evidence type="ECO:0000256" key="6">
    <source>
        <dbReference type="ARBA" id="ARBA00022692"/>
    </source>
</evidence>
<feature type="domain" description="Secretin/TonB short N-terminal" evidence="16">
    <location>
        <begin position="69"/>
        <end position="119"/>
    </location>
</feature>
<dbReference type="EMBL" id="CP014136">
    <property type="protein sequence ID" value="ATA22133.1"/>
    <property type="molecule type" value="Genomic_DNA"/>
</dbReference>
<dbReference type="InterPro" id="IPR039426">
    <property type="entry name" value="TonB-dep_rcpt-like"/>
</dbReference>
<comment type="similarity">
    <text evidence="2 14 15">Belongs to the TonB-dependent receptor family.</text>
</comment>
<accession>A0A250B7B3</accession>
<dbReference type="Proteomes" id="UP000217182">
    <property type="component" value="Chromosome"/>
</dbReference>
<evidence type="ECO:0000259" key="16">
    <source>
        <dbReference type="SMART" id="SM00965"/>
    </source>
</evidence>
<evidence type="ECO:0000256" key="12">
    <source>
        <dbReference type="ARBA" id="ARBA00023170"/>
    </source>
</evidence>
<dbReference type="InterPro" id="IPR010105">
    <property type="entry name" value="TonB_sidphr_rcpt"/>
</dbReference>